<dbReference type="Pfam" id="PF24181">
    <property type="entry name" value="TPR_TTI1_C"/>
    <property type="match status" value="1"/>
</dbReference>
<reference evidence="2 3" key="1">
    <citation type="submission" date="2019-07" db="EMBL/GenBank/DDBJ databases">
        <authorList>
            <person name="Jastrzebski P J."/>
            <person name="Paukszto L."/>
            <person name="Jastrzebski P J."/>
        </authorList>
    </citation>
    <scope>NUCLEOTIDE SEQUENCE [LARGE SCALE GENOMIC DNA]</scope>
    <source>
        <strain evidence="2 3">WMS-il1</strain>
    </source>
</reference>
<feature type="non-terminal residue" evidence="2">
    <location>
        <position position="1"/>
    </location>
</feature>
<sequence>IEIIIDIGKDIDNSLQGSRDENITRSLLSRLCGVINYLGSNVTSSFVGNKVNWESFLSTLCKYLEPQLDDICLVDQINALSSDTSVSDSVDQLFRKQFVHFRNPANLHKTLDVIRLLTFTCNNFDFITETLLAIGNADENLKSSSLILLSACLSALSNCDDLPKSERFGFALTLIEKLAEQNYLQLEFEADQTSLSQWPPSSSPTVVNASPVRLREQKLRCLKSCIFMECIVATSSIWRSSEENTVYPDEILPYIMQMFSLAAGDGLLSSTAQKALKCISTSCGYSRLEDFLLSVSESILSSLTIDFHAILLAVPSEDSTPLSSALMLKLQQTCHALSYFVDHTNVNVVYRLQPLVMEMILCMDLSYQFAASVFVTVLRKVIALCARISSAPISSKLIPTKTPAIYCSSEFAKRKESMVEKLLNRQMDKTTLSDICERTLSKATQLLASTRKQYNYVITRVQAKDTHASKEYENDTSEDTSDKLIYRTPHIRLVEEIMLRCIHMMSSNEPRVKVASMCLLSDGCLVITNENILLPLVHKIWSPLLARIRDRQPAVVEQAFELFSTLTFVAGTFIRSRVSSDLVTSLVWFLQK</sequence>
<dbReference type="InterPro" id="IPR016024">
    <property type="entry name" value="ARM-type_fold"/>
</dbReference>
<keyword evidence="3" id="KW-1185">Reference proteome</keyword>
<dbReference type="InterPro" id="IPR057567">
    <property type="entry name" value="TPR_TTI1_C"/>
</dbReference>
<feature type="domain" description="TTI1 C-terminal TPR" evidence="1">
    <location>
        <begin position="455"/>
        <end position="591"/>
    </location>
</feature>
<accession>A0A564YJG9</accession>
<name>A0A564YJG9_HYMDI</name>
<dbReference type="EMBL" id="CABIJS010000222">
    <property type="protein sequence ID" value="VUZ46878.1"/>
    <property type="molecule type" value="Genomic_DNA"/>
</dbReference>
<dbReference type="PANTHER" id="PTHR18460:SF3">
    <property type="entry name" value="TELO2-INTERACTING PROTEIN 1 HOMOLOG"/>
    <property type="match status" value="1"/>
</dbReference>
<dbReference type="Proteomes" id="UP000321570">
    <property type="component" value="Unassembled WGS sequence"/>
</dbReference>
<evidence type="ECO:0000259" key="1">
    <source>
        <dbReference type="Pfam" id="PF24181"/>
    </source>
</evidence>
<feature type="non-terminal residue" evidence="2">
    <location>
        <position position="592"/>
    </location>
</feature>
<dbReference type="GO" id="GO:0005737">
    <property type="term" value="C:cytoplasm"/>
    <property type="evidence" value="ECO:0007669"/>
    <property type="project" value="TreeGrafter"/>
</dbReference>
<dbReference type="SUPFAM" id="SSF48371">
    <property type="entry name" value="ARM repeat"/>
    <property type="match status" value="2"/>
</dbReference>
<proteinExistence type="predicted"/>
<evidence type="ECO:0000313" key="2">
    <source>
        <dbReference type="EMBL" id="VUZ46878.1"/>
    </source>
</evidence>
<dbReference type="PANTHER" id="PTHR18460">
    <property type="entry name" value="TEL2 INTERACTING PROTEIN 1 TTI1 FAMILY MEMBER"/>
    <property type="match status" value="1"/>
</dbReference>
<gene>
    <name evidence="2" type="ORF">WMSIL1_LOCUS6789</name>
</gene>
<evidence type="ECO:0000313" key="3">
    <source>
        <dbReference type="Proteomes" id="UP000321570"/>
    </source>
</evidence>
<dbReference type="InterPro" id="IPR052587">
    <property type="entry name" value="TELO2-interacting_protein_1"/>
</dbReference>
<organism evidence="2 3">
    <name type="scientific">Hymenolepis diminuta</name>
    <name type="common">Rat tapeworm</name>
    <dbReference type="NCBI Taxonomy" id="6216"/>
    <lineage>
        <taxon>Eukaryota</taxon>
        <taxon>Metazoa</taxon>
        <taxon>Spiralia</taxon>
        <taxon>Lophotrochozoa</taxon>
        <taxon>Platyhelminthes</taxon>
        <taxon>Cestoda</taxon>
        <taxon>Eucestoda</taxon>
        <taxon>Cyclophyllidea</taxon>
        <taxon>Hymenolepididae</taxon>
        <taxon>Hymenolepis</taxon>
    </lineage>
</organism>
<dbReference type="AlphaFoldDB" id="A0A564YJG9"/>
<protein>
    <recommendedName>
        <fullName evidence="1">TTI1 C-terminal TPR domain-containing protein</fullName>
    </recommendedName>
</protein>